<sequence length="587" mass="67213">MDDLIQRYYESEMRYLSEAGKEFAKIHPDRAGMLNMDRVGDRDPYVERLFEGFAFLMGRLRQKIDDDLPELTEGLVSLLWPHYLRLIPSLSIVQLKPDYATLSRQENIAAGLTLLTEPIGPAKTQCPYRTTHAVKLQPLEVTQAKVSIQPDGRSVISIRFSFGELADWEQLDLSELRLYLNADAPIASALHYALTQQVANMYIRYSASAEQRQPFGGSIKAAGFDADDRLWLKPDNAFAGYQLLLEYFSFREKFMFIDLRGVDIKAIPSGSSYFDIECVLNQSWSFDMPFSHENIRLHCVPVINLFSLEADPIVVNQLESEYLLRPLLRQDGHVEIYSVDNIEAITHNGRYPYVSFTSFKHRGGMLRHDAPERYYHTRVRKGATGLHETWLILGGKVWERHENLETETLSLKVTGTNGMLPRKALRHARINKVGSAQSYIAQVTNLCSPTLPYYPPTNDRFQWRILSHLAPNYLSLMNAEVLRGTLALYDWTDNELNRRRLEGIMDVTHKSIKRIEQGMIQRGIEIEVTLNTHQFTGEGDVMLFGELLHQFFALYADLNLFTQLTLVLLPTGKKVSWPTSKTSRTAI</sequence>
<reference evidence="1 2" key="1">
    <citation type="journal article" date="2014" name="Appl. Environ. Microbiol.">
        <title>Genomic features of a bumble bee symbiont reflect its host environment.</title>
        <authorList>
            <person name="Martinson V.G."/>
            <person name="Magoc T."/>
            <person name="Koch H."/>
            <person name="Salzberg S.L."/>
            <person name="Moran N.A."/>
        </authorList>
    </citation>
    <scope>NUCLEOTIDE SEQUENCE [LARGE SCALE GENOMIC DNA]</scope>
    <source>
        <strain evidence="1 2">Bimp</strain>
    </source>
</reference>
<dbReference type="PANTHER" id="PTHR35370">
    <property type="entry name" value="CYTOPLASMIC PROTEIN-RELATED-RELATED"/>
    <property type="match status" value="1"/>
</dbReference>
<dbReference type="NCBIfam" id="TIGR03359">
    <property type="entry name" value="VI_chp_6"/>
    <property type="match status" value="1"/>
</dbReference>
<dbReference type="EMBL" id="AWGA01000063">
    <property type="protein sequence ID" value="TEA26897.1"/>
    <property type="molecule type" value="Genomic_DNA"/>
</dbReference>
<dbReference type="InterPro" id="IPR010272">
    <property type="entry name" value="T6SS_TssF"/>
</dbReference>
<comment type="caution">
    <text evidence="1">The sequence shown here is derived from an EMBL/GenBank/DDBJ whole genome shotgun (WGS) entry which is preliminary data.</text>
</comment>
<evidence type="ECO:0000313" key="2">
    <source>
        <dbReference type="Proteomes" id="UP000506160"/>
    </source>
</evidence>
<dbReference type="PANTHER" id="PTHR35370:SF4">
    <property type="entry name" value="TYPE VI SECRETION SYSTEM BASEPLATE SUBUNIT TSSF"/>
    <property type="match status" value="1"/>
</dbReference>
<protein>
    <submittedName>
        <fullName evidence="1">Type VI secretion system baseplate subunit TssF</fullName>
    </submittedName>
</protein>
<accession>A0AB94IBW3</accession>
<dbReference type="Pfam" id="PF05947">
    <property type="entry name" value="T6SS_TssF"/>
    <property type="match status" value="1"/>
</dbReference>
<evidence type="ECO:0000313" key="1">
    <source>
        <dbReference type="EMBL" id="TEA26897.1"/>
    </source>
</evidence>
<organism evidence="1 2">
    <name type="scientific">Candidatus Schmidhempelia bombi str. Bimp</name>
    <dbReference type="NCBI Taxonomy" id="1387197"/>
    <lineage>
        <taxon>Bacteria</taxon>
        <taxon>Pseudomonadati</taxon>
        <taxon>Pseudomonadota</taxon>
        <taxon>Gammaproteobacteria</taxon>
        <taxon>Orbales</taxon>
        <taxon>Orbaceae</taxon>
        <taxon>Candidatus Schmidhempelia</taxon>
    </lineage>
</organism>
<dbReference type="Proteomes" id="UP000506160">
    <property type="component" value="Unassembled WGS sequence"/>
</dbReference>
<dbReference type="AlphaFoldDB" id="A0AB94IBW3"/>
<dbReference type="RefSeq" id="WP_024496308.1">
    <property type="nucleotide sequence ID" value="NZ_AWGA01000063.1"/>
</dbReference>
<gene>
    <name evidence="1" type="primary">tssF</name>
    <name evidence="1" type="ORF">O970_06470</name>
</gene>
<keyword evidence="2" id="KW-1185">Reference proteome</keyword>
<dbReference type="PIRSF" id="PIRSF028304">
    <property type="entry name" value="UCP028304"/>
    <property type="match status" value="1"/>
</dbReference>
<name>A0AB94IBW3_9GAMM</name>
<proteinExistence type="predicted"/>